<organism evidence="9 10">
    <name type="scientific">Cellvibrio polysaccharolyticus</name>
    <dbReference type="NCBI Taxonomy" id="2082724"/>
    <lineage>
        <taxon>Bacteria</taxon>
        <taxon>Pseudomonadati</taxon>
        <taxon>Pseudomonadota</taxon>
        <taxon>Gammaproteobacteria</taxon>
        <taxon>Cellvibrionales</taxon>
        <taxon>Cellvibrionaceae</taxon>
        <taxon>Cellvibrio</taxon>
    </lineage>
</organism>
<feature type="chain" id="PRO_5037666202" evidence="6">
    <location>
        <begin position="19"/>
        <end position="680"/>
    </location>
</feature>
<keyword evidence="6" id="KW-0732">Signal</keyword>
<dbReference type="Pfam" id="PF02927">
    <property type="entry name" value="CelD_N"/>
    <property type="match status" value="1"/>
</dbReference>
<dbReference type="Gene3D" id="1.50.10.10">
    <property type="match status" value="1"/>
</dbReference>
<dbReference type="InterPro" id="IPR001701">
    <property type="entry name" value="Glyco_hydro_9"/>
</dbReference>
<dbReference type="EMBL" id="PRDL01000001">
    <property type="protein sequence ID" value="MBE8715694.1"/>
    <property type="molecule type" value="Genomic_DNA"/>
</dbReference>
<dbReference type="Gene3D" id="2.60.40.10">
    <property type="entry name" value="Immunoglobulins"/>
    <property type="match status" value="1"/>
</dbReference>
<evidence type="ECO:0000313" key="9">
    <source>
        <dbReference type="EMBL" id="MBE8715694.1"/>
    </source>
</evidence>
<reference evidence="9" key="1">
    <citation type="submission" date="2018-07" db="EMBL/GenBank/DDBJ databases">
        <title>Genome assembly of strain Ka43.</title>
        <authorList>
            <person name="Kukolya J."/>
            <person name="Nagy I."/>
            <person name="Horvath B."/>
            <person name="Toth A."/>
        </authorList>
    </citation>
    <scope>NUCLEOTIDE SEQUENCE</scope>
    <source>
        <strain evidence="9">KB43</strain>
    </source>
</reference>
<dbReference type="Proteomes" id="UP000652567">
    <property type="component" value="Unassembled WGS sequence"/>
</dbReference>
<evidence type="ECO:0000256" key="4">
    <source>
        <dbReference type="ARBA" id="ARBA00023295"/>
    </source>
</evidence>
<keyword evidence="10" id="KW-1185">Reference proteome</keyword>
<dbReference type="AlphaFoldDB" id="A0A928YS67"/>
<dbReference type="CDD" id="cd02850">
    <property type="entry name" value="E_set_Cellulase_N"/>
    <property type="match status" value="1"/>
</dbReference>
<evidence type="ECO:0000256" key="1">
    <source>
        <dbReference type="ARBA" id="ARBA00007072"/>
    </source>
</evidence>
<evidence type="ECO:0000259" key="8">
    <source>
        <dbReference type="Pfam" id="PF02927"/>
    </source>
</evidence>
<comment type="caution">
    <text evidence="9">The sequence shown here is derived from an EMBL/GenBank/DDBJ whole genome shotgun (WGS) entry which is preliminary data.</text>
</comment>
<evidence type="ECO:0000259" key="7">
    <source>
        <dbReference type="Pfam" id="PF00759"/>
    </source>
</evidence>
<keyword evidence="2" id="KW-0378">Hydrolase</keyword>
<dbReference type="PANTHER" id="PTHR22298">
    <property type="entry name" value="ENDO-1,4-BETA-GLUCANASE"/>
    <property type="match status" value="1"/>
</dbReference>
<dbReference type="Pfam" id="PF00759">
    <property type="entry name" value="Glyco_hydro_9"/>
    <property type="match status" value="1"/>
</dbReference>
<dbReference type="RefSeq" id="WP_193906222.1">
    <property type="nucleotide sequence ID" value="NZ_PRDL01000001.1"/>
</dbReference>
<proteinExistence type="inferred from homology"/>
<dbReference type="SUPFAM" id="SSF48208">
    <property type="entry name" value="Six-hairpin glycosidases"/>
    <property type="match status" value="1"/>
</dbReference>
<keyword evidence="3" id="KW-0119">Carbohydrate metabolism</keyword>
<feature type="domain" description="Cellulase Ig-like" evidence="8">
    <location>
        <begin position="78"/>
        <end position="162"/>
    </location>
</feature>
<dbReference type="InterPro" id="IPR008928">
    <property type="entry name" value="6-hairpin_glycosidase_sf"/>
</dbReference>
<protein>
    <submittedName>
        <fullName evidence="9">LacI family transcriptional regulator</fullName>
    </submittedName>
</protein>
<dbReference type="GO" id="GO:0008810">
    <property type="term" value="F:cellulase activity"/>
    <property type="evidence" value="ECO:0007669"/>
    <property type="project" value="InterPro"/>
</dbReference>
<name>A0A928YS67_9GAMM</name>
<accession>A0A928YS67</accession>
<gene>
    <name evidence="9" type="ORF">C4F51_00645</name>
</gene>
<dbReference type="InterPro" id="IPR013783">
    <property type="entry name" value="Ig-like_fold"/>
</dbReference>
<keyword evidence="5" id="KW-0624">Polysaccharide degradation</keyword>
<dbReference type="GO" id="GO:0000272">
    <property type="term" value="P:polysaccharide catabolic process"/>
    <property type="evidence" value="ECO:0007669"/>
    <property type="project" value="UniProtKB-KW"/>
</dbReference>
<evidence type="ECO:0000313" key="10">
    <source>
        <dbReference type="Proteomes" id="UP000652567"/>
    </source>
</evidence>
<dbReference type="InterPro" id="IPR012341">
    <property type="entry name" value="6hp_glycosidase-like_sf"/>
</dbReference>
<dbReference type="PROSITE" id="PS51257">
    <property type="entry name" value="PROKAR_LIPOPROTEIN"/>
    <property type="match status" value="1"/>
</dbReference>
<dbReference type="InterPro" id="IPR014756">
    <property type="entry name" value="Ig_E-set"/>
</dbReference>
<feature type="domain" description="Glycoside hydrolase family 9" evidence="7">
    <location>
        <begin position="181"/>
        <end position="671"/>
    </location>
</feature>
<dbReference type="SUPFAM" id="SSF81296">
    <property type="entry name" value="E set domains"/>
    <property type="match status" value="1"/>
</dbReference>
<sequence length="680" mass="73659">MSLFVRLCLIGLAGLSTACGGGGGSSSNTPPAVSSVAAVSSVVSVVSSSVSSSSAQSTTSSASSSLPSVAGLPVSEFIVVDQFGYLPELEKVAVIRNPQNGFDAASSFTPGTTYQLVNLGNGNVVKSGQPVVWNEGAVGAASGDRAWWFDFSDINTVGDYVVVDTTHNLRSAQFRIAPDVYKPVLKHAFRTFFYQRAGFAKELPYAEAGWTDGASHIRPGQDKQARLFTEKSNAITERDLSGGWYDAGDYNKYTNWHADYLVSLLHTWRENPAAWGDDFNIPESGNGISDLIDEIKWGFDWLIKMQNPDGSVLSILGLSHASPPSSASGPSYYGPASTSATLSSAAAFAFGSRIFGSLDHPGFAEYAADLKQRSQLAWQWASANPAVVVRNNEGIYSGLGAGQQEVDDAGRVEKRVLAAIYLYDITGESSYKVQVENRLNADPVNWVSHWNEPKLISYLYYSGLPGVSASLADTVRSGYRSAMNSADNWGSVRDNREPYRAFMAANDFTWGSNRSMSRRGTLFTNLASFALEPSTAEMRNAGLRYLNYLHGVNPLGMVYVSNMSAAGAHHSVNEFYHSWFTDGSSQWDRVGVSAWGPAPGFLVGGPNPSYDWDSCCPSSCGSVTNNNICSSITLTPPKNQPAMKSYLDFNNGWPLNSWQVTENHNDYQVAYLRLLSKYMQ</sequence>
<evidence type="ECO:0000256" key="6">
    <source>
        <dbReference type="SAM" id="SignalP"/>
    </source>
</evidence>
<evidence type="ECO:0000256" key="3">
    <source>
        <dbReference type="ARBA" id="ARBA00023277"/>
    </source>
</evidence>
<evidence type="ECO:0000256" key="2">
    <source>
        <dbReference type="ARBA" id="ARBA00022801"/>
    </source>
</evidence>
<comment type="similarity">
    <text evidence="1">Belongs to the glycosyl hydrolase 9 (cellulase E) family.</text>
</comment>
<feature type="signal peptide" evidence="6">
    <location>
        <begin position="1"/>
        <end position="18"/>
    </location>
</feature>
<evidence type="ECO:0000256" key="5">
    <source>
        <dbReference type="ARBA" id="ARBA00023326"/>
    </source>
</evidence>
<keyword evidence="4" id="KW-0326">Glycosidase</keyword>
<dbReference type="InterPro" id="IPR004197">
    <property type="entry name" value="Cellulase_Ig-like"/>
</dbReference>